<evidence type="ECO:0000256" key="6">
    <source>
        <dbReference type="ARBA" id="ARBA00049442"/>
    </source>
</evidence>
<evidence type="ECO:0000256" key="4">
    <source>
        <dbReference type="ARBA" id="ARBA00023002"/>
    </source>
</evidence>
<evidence type="ECO:0000256" key="3">
    <source>
        <dbReference type="ARBA" id="ARBA00022857"/>
    </source>
</evidence>
<evidence type="ECO:0000259" key="8">
    <source>
        <dbReference type="Pfam" id="PF01488"/>
    </source>
</evidence>
<dbReference type="GO" id="GO:0004764">
    <property type="term" value="F:shikimate 3-dehydrogenase (NADP+) activity"/>
    <property type="evidence" value="ECO:0007669"/>
    <property type="project" value="UniProtKB-UniRule"/>
</dbReference>
<dbReference type="PANTHER" id="PTHR21089">
    <property type="entry name" value="SHIKIMATE DEHYDROGENASE"/>
    <property type="match status" value="1"/>
</dbReference>
<dbReference type="InterPro" id="IPR006151">
    <property type="entry name" value="Shikm_DH/Glu-tRNA_Rdtase"/>
</dbReference>
<keyword evidence="3 7" id="KW-0521">NADP</keyword>
<keyword evidence="11" id="KW-1185">Reference proteome</keyword>
<dbReference type="HAMAP" id="MF_00222">
    <property type="entry name" value="Shikimate_DH_AroE"/>
    <property type="match status" value="1"/>
</dbReference>
<dbReference type="OrthoDB" id="9792692at2"/>
<comment type="function">
    <text evidence="7">Involved in the biosynthesis of the chorismate, which leads to the biosynthesis of aromatic amino acids. Catalyzes the reversible NADPH linked reduction of 3-dehydroshikimate (DHSA) to yield shikimate (SA).</text>
</comment>
<dbReference type="GO" id="GO:0008652">
    <property type="term" value="P:amino acid biosynthetic process"/>
    <property type="evidence" value="ECO:0007669"/>
    <property type="project" value="UniProtKB-KW"/>
</dbReference>
<dbReference type="EMBL" id="CP002156">
    <property type="protein sequence ID" value="ADM08950.1"/>
    <property type="molecule type" value="Genomic_DNA"/>
</dbReference>
<dbReference type="RefSeq" id="WP_013299924.1">
    <property type="nucleotide sequence ID" value="NC_014414.1"/>
</dbReference>
<dbReference type="STRING" id="314260.PB2503_04377"/>
<organism evidence="10 11">
    <name type="scientific">Parvularcula bermudensis (strain ATCC BAA-594 / HTCC2503 / KCTC 12087)</name>
    <dbReference type="NCBI Taxonomy" id="314260"/>
    <lineage>
        <taxon>Bacteria</taxon>
        <taxon>Pseudomonadati</taxon>
        <taxon>Pseudomonadota</taxon>
        <taxon>Alphaproteobacteria</taxon>
        <taxon>Parvularculales</taxon>
        <taxon>Parvularculaceae</taxon>
        <taxon>Parvularcula</taxon>
    </lineage>
</organism>
<accession>E0TER7</accession>
<dbReference type="SUPFAM" id="SSF53223">
    <property type="entry name" value="Aminoacid dehydrogenase-like, N-terminal domain"/>
    <property type="match status" value="1"/>
</dbReference>
<gene>
    <name evidence="7" type="primary">aroE</name>
    <name evidence="10" type="ordered locus">PB2503_04377</name>
</gene>
<feature type="binding site" evidence="7">
    <location>
        <position position="80"/>
    </location>
    <ligand>
        <name>NADP(+)</name>
        <dbReference type="ChEBI" id="CHEBI:58349"/>
    </ligand>
</feature>
<feature type="binding site" evidence="7">
    <location>
        <position position="89"/>
    </location>
    <ligand>
        <name>shikimate</name>
        <dbReference type="ChEBI" id="CHEBI:36208"/>
    </ligand>
</feature>
<evidence type="ECO:0000313" key="11">
    <source>
        <dbReference type="Proteomes" id="UP000001302"/>
    </source>
</evidence>
<evidence type="ECO:0000256" key="1">
    <source>
        <dbReference type="ARBA" id="ARBA00004871"/>
    </source>
</evidence>
<reference evidence="11" key="1">
    <citation type="submission" date="2010-08" db="EMBL/GenBank/DDBJ databases">
        <title>Genome sequence of Parvularcula bermudensis HTCC2503.</title>
        <authorList>
            <person name="Kang D.-M."/>
            <person name="Oh H.-M."/>
            <person name="Cho J.-C."/>
        </authorList>
    </citation>
    <scope>NUCLEOTIDE SEQUENCE [LARGE SCALE GENOMIC DNA]</scope>
    <source>
        <strain evidence="11">ATCC BAA-594 / HTCC2503 / KCTC 12087</strain>
    </source>
</reference>
<dbReference type="InterPro" id="IPR022893">
    <property type="entry name" value="Shikimate_DH_fam"/>
</dbReference>
<feature type="binding site" evidence="7">
    <location>
        <position position="104"/>
    </location>
    <ligand>
        <name>shikimate</name>
        <dbReference type="ChEBI" id="CHEBI:36208"/>
    </ligand>
</feature>
<feature type="binding site" evidence="7">
    <location>
        <position position="64"/>
    </location>
    <ligand>
        <name>shikimate</name>
        <dbReference type="ChEBI" id="CHEBI:36208"/>
    </ligand>
</feature>
<dbReference type="KEGG" id="pbr:PB2503_04377"/>
<proteinExistence type="inferred from homology"/>
<sequence>MVTLRAAVIGHPIQQSLSPRLHRRWIANYGIEATFEAVDGQSPEGFRAWVAGMADHDFVGCSVTIPFKGEALAIADRRSEAAMAIGAANLLVRTPTGLLADNTDGVGFAAAAAALPLGTSRQCARVIGAGGAAPAIVWALKSLGYKRVEITNRSPEKARLIADRFDIEIIDWAARSSLEAVDLLVNSTAAGMKGQPPLDIEVDSLPKTATVIDIVTTPARTPLLRAAEARGLPVANGLSMLVHQAIPAFAAWFGPRPDDAEEALAYLEERTGA</sequence>
<comment type="similarity">
    <text evidence="7">Belongs to the shikimate dehydrogenase family.</text>
</comment>
<dbReference type="Pfam" id="PF01488">
    <property type="entry name" value="Shikimate_DH"/>
    <property type="match status" value="1"/>
</dbReference>
<dbReference type="Proteomes" id="UP000001302">
    <property type="component" value="Chromosome"/>
</dbReference>
<evidence type="ECO:0000256" key="2">
    <source>
        <dbReference type="ARBA" id="ARBA00012962"/>
    </source>
</evidence>
<dbReference type="AlphaFoldDB" id="E0TER7"/>
<feature type="domain" description="Quinate/shikimate 5-dehydrogenase/glutamyl-tRNA reductase" evidence="8">
    <location>
        <begin position="120"/>
        <end position="190"/>
    </location>
</feature>
<dbReference type="Gene3D" id="3.40.50.10860">
    <property type="entry name" value="Leucine Dehydrogenase, chain A, domain 1"/>
    <property type="match status" value="1"/>
</dbReference>
<feature type="binding site" evidence="7">
    <location>
        <begin position="128"/>
        <end position="132"/>
    </location>
    <ligand>
        <name>NADP(+)</name>
        <dbReference type="ChEBI" id="CHEBI:58349"/>
    </ligand>
</feature>
<dbReference type="Gene3D" id="3.40.50.720">
    <property type="entry name" value="NAD(P)-binding Rossmann-like Domain"/>
    <property type="match status" value="1"/>
</dbReference>
<dbReference type="GO" id="GO:0009073">
    <property type="term" value="P:aromatic amino acid family biosynthetic process"/>
    <property type="evidence" value="ECO:0007669"/>
    <property type="project" value="UniProtKB-KW"/>
</dbReference>
<dbReference type="InterPro" id="IPR013708">
    <property type="entry name" value="Shikimate_DH-bd_N"/>
</dbReference>
<protein>
    <recommendedName>
        <fullName evidence="2 7">Shikimate dehydrogenase (NADP(+))</fullName>
        <shortName evidence="7">SDH</shortName>
        <ecNumber evidence="2 7">1.1.1.25</ecNumber>
    </recommendedName>
</protein>
<dbReference type="eggNOG" id="COG0169">
    <property type="taxonomic scope" value="Bacteria"/>
</dbReference>
<dbReference type="GO" id="GO:0005829">
    <property type="term" value="C:cytosol"/>
    <property type="evidence" value="ECO:0007669"/>
    <property type="project" value="TreeGrafter"/>
</dbReference>
<feature type="binding site" evidence="7">
    <location>
        <begin position="16"/>
        <end position="18"/>
    </location>
    <ligand>
        <name>shikimate</name>
        <dbReference type="ChEBI" id="CHEBI:36208"/>
    </ligand>
</feature>
<keyword evidence="4 7" id="KW-0560">Oxidoreductase</keyword>
<dbReference type="HOGENOM" id="CLU_044063_2_0_5"/>
<evidence type="ECO:0000256" key="5">
    <source>
        <dbReference type="ARBA" id="ARBA00023141"/>
    </source>
</evidence>
<feature type="binding site" evidence="7">
    <location>
        <position position="237"/>
    </location>
    <ligand>
        <name>NADP(+)</name>
        <dbReference type="ChEBI" id="CHEBI:58349"/>
    </ligand>
</feature>
<evidence type="ECO:0000259" key="9">
    <source>
        <dbReference type="Pfam" id="PF08501"/>
    </source>
</evidence>
<dbReference type="InterPro" id="IPR046346">
    <property type="entry name" value="Aminoacid_DH-like_N_sf"/>
</dbReference>
<dbReference type="CDD" id="cd01065">
    <property type="entry name" value="NAD_bind_Shikimate_DH"/>
    <property type="match status" value="1"/>
</dbReference>
<dbReference type="GO" id="GO:0009423">
    <property type="term" value="P:chorismate biosynthetic process"/>
    <property type="evidence" value="ECO:0007669"/>
    <property type="project" value="UniProtKB-UniRule"/>
</dbReference>
<dbReference type="InterPro" id="IPR036291">
    <property type="entry name" value="NAD(P)-bd_dom_sf"/>
</dbReference>
<dbReference type="Pfam" id="PF08501">
    <property type="entry name" value="Shikimate_dh_N"/>
    <property type="match status" value="1"/>
</dbReference>
<reference evidence="10 11" key="2">
    <citation type="journal article" date="2011" name="J. Bacteriol.">
        <title>Complete genome sequence of strain HTCC2503T of Parvularcula bermudensis, the type species of the order "Parvularculales" in the class Alphaproteobacteria.</title>
        <authorList>
            <person name="Oh H.M."/>
            <person name="Kang I."/>
            <person name="Vergin K.L."/>
            <person name="Kang D."/>
            <person name="Rhee K.H."/>
            <person name="Giovannoni S.J."/>
            <person name="Cho J.C."/>
        </authorList>
    </citation>
    <scope>NUCLEOTIDE SEQUENCE [LARGE SCALE GENOMIC DNA]</scope>
    <source>
        <strain evidence="11">ATCC BAA-594 / HTCC2503 / KCTC 12087</strain>
    </source>
</reference>
<feature type="active site" description="Proton acceptor" evidence="7">
    <location>
        <position position="68"/>
    </location>
</feature>
<keyword evidence="7" id="KW-0028">Amino-acid biosynthesis</keyword>
<dbReference type="PANTHER" id="PTHR21089:SF1">
    <property type="entry name" value="BIFUNCTIONAL 3-DEHYDROQUINATE DEHYDRATASE_SHIKIMATE DEHYDROGENASE, CHLOROPLASTIC"/>
    <property type="match status" value="1"/>
</dbReference>
<feature type="domain" description="Shikimate dehydrogenase substrate binding N-terminal" evidence="9">
    <location>
        <begin position="8"/>
        <end position="90"/>
    </location>
</feature>
<comment type="pathway">
    <text evidence="1 7">Metabolic intermediate biosynthesis; chorismate biosynthesis; chorismate from D-erythrose 4-phosphate and phosphoenolpyruvate: step 4/7.</text>
</comment>
<name>E0TER7_PARBH</name>
<evidence type="ECO:0000256" key="7">
    <source>
        <dbReference type="HAMAP-Rule" id="MF_00222"/>
    </source>
</evidence>
<evidence type="ECO:0000313" key="10">
    <source>
        <dbReference type="EMBL" id="ADM08950.1"/>
    </source>
</evidence>
<dbReference type="EC" id="1.1.1.25" evidence="2 7"/>
<dbReference type="UniPathway" id="UPA00053">
    <property type="reaction ID" value="UER00087"/>
</dbReference>
<dbReference type="GO" id="GO:0019632">
    <property type="term" value="P:shikimate metabolic process"/>
    <property type="evidence" value="ECO:0007669"/>
    <property type="project" value="TreeGrafter"/>
</dbReference>
<dbReference type="SUPFAM" id="SSF51735">
    <property type="entry name" value="NAD(P)-binding Rossmann-fold domains"/>
    <property type="match status" value="1"/>
</dbReference>
<feature type="binding site" evidence="7">
    <location>
        <position position="214"/>
    </location>
    <ligand>
        <name>NADP(+)</name>
        <dbReference type="ChEBI" id="CHEBI:58349"/>
    </ligand>
</feature>
<feature type="binding site" evidence="7">
    <location>
        <position position="244"/>
    </location>
    <ligand>
        <name>shikimate</name>
        <dbReference type="ChEBI" id="CHEBI:36208"/>
    </ligand>
</feature>
<dbReference type="GO" id="GO:0050661">
    <property type="term" value="F:NADP binding"/>
    <property type="evidence" value="ECO:0007669"/>
    <property type="project" value="TreeGrafter"/>
</dbReference>
<keyword evidence="5 7" id="KW-0057">Aromatic amino acid biosynthesis</keyword>
<comment type="caution">
    <text evidence="7">Lacks conserved residue(s) required for the propagation of feature annotation.</text>
</comment>
<comment type="subunit">
    <text evidence="7">Homodimer.</text>
</comment>
<comment type="catalytic activity">
    <reaction evidence="6 7">
        <text>shikimate + NADP(+) = 3-dehydroshikimate + NADPH + H(+)</text>
        <dbReference type="Rhea" id="RHEA:17737"/>
        <dbReference type="ChEBI" id="CHEBI:15378"/>
        <dbReference type="ChEBI" id="CHEBI:16630"/>
        <dbReference type="ChEBI" id="CHEBI:36208"/>
        <dbReference type="ChEBI" id="CHEBI:57783"/>
        <dbReference type="ChEBI" id="CHEBI:58349"/>
        <dbReference type="EC" id="1.1.1.25"/>
    </reaction>
</comment>